<comment type="caution">
    <text evidence="1">The sequence shown here is derived from an EMBL/GenBank/DDBJ whole genome shotgun (WGS) entry which is preliminary data.</text>
</comment>
<evidence type="ECO:0000313" key="1">
    <source>
        <dbReference type="EMBL" id="OGY37929.1"/>
    </source>
</evidence>
<name>A0A1G1XDC4_9BACT</name>
<accession>A0A1G1XDC4</accession>
<dbReference type="EMBL" id="MHHS01000002">
    <property type="protein sequence ID" value="OGY37929.1"/>
    <property type="molecule type" value="Genomic_DNA"/>
</dbReference>
<evidence type="ECO:0000313" key="2">
    <source>
        <dbReference type="Proteomes" id="UP000177941"/>
    </source>
</evidence>
<reference evidence="1 2" key="1">
    <citation type="journal article" date="2016" name="Nat. Commun.">
        <title>Thousands of microbial genomes shed light on interconnected biogeochemical processes in an aquifer system.</title>
        <authorList>
            <person name="Anantharaman K."/>
            <person name="Brown C.T."/>
            <person name="Hug L.A."/>
            <person name="Sharon I."/>
            <person name="Castelle C.J."/>
            <person name="Probst A.J."/>
            <person name="Thomas B.C."/>
            <person name="Singh A."/>
            <person name="Wilkins M.J."/>
            <person name="Karaoz U."/>
            <person name="Brodie E.L."/>
            <person name="Williams K.H."/>
            <person name="Hubbard S.S."/>
            <person name="Banfield J.F."/>
        </authorList>
    </citation>
    <scope>NUCLEOTIDE SEQUENCE [LARGE SCALE GENOMIC DNA]</scope>
</reference>
<gene>
    <name evidence="1" type="ORF">A3E36_02585</name>
</gene>
<protein>
    <submittedName>
        <fullName evidence="1">Uncharacterized protein</fullName>
    </submittedName>
</protein>
<dbReference type="Proteomes" id="UP000177941">
    <property type="component" value="Unassembled WGS sequence"/>
</dbReference>
<proteinExistence type="predicted"/>
<sequence length="125" mass="13976">MVAVFVSGVLLARYILNPAFRAPIRFRVRDASGAERIVTPHRSSVYLCYPGDVLLSIIMNAVPVPFWMSEKYDHAPILIRNISATREGAEVYLAENLRVPSPGYEILVYSEYGEAAITVAWIDDC</sequence>
<organism evidence="1 2">
    <name type="scientific">Candidatus Andersenbacteria bacterium RIFCSPHIGHO2_12_FULL_45_11b</name>
    <dbReference type="NCBI Taxonomy" id="1797282"/>
    <lineage>
        <taxon>Bacteria</taxon>
        <taxon>Candidatus Anderseniibacteriota</taxon>
    </lineage>
</organism>
<dbReference type="AlphaFoldDB" id="A0A1G1XDC4"/>